<protein>
    <submittedName>
        <fullName evidence="2">Uncharacterized protein</fullName>
    </submittedName>
</protein>
<organism evidence="2">
    <name type="scientific">Setaria italica</name>
    <name type="common">Foxtail millet</name>
    <name type="synonym">Panicum italicum</name>
    <dbReference type="NCBI Taxonomy" id="4555"/>
    <lineage>
        <taxon>Eukaryota</taxon>
        <taxon>Viridiplantae</taxon>
        <taxon>Streptophyta</taxon>
        <taxon>Embryophyta</taxon>
        <taxon>Tracheophyta</taxon>
        <taxon>Spermatophyta</taxon>
        <taxon>Magnoliopsida</taxon>
        <taxon>Liliopsida</taxon>
        <taxon>Poales</taxon>
        <taxon>Poaceae</taxon>
        <taxon>PACMAD clade</taxon>
        <taxon>Panicoideae</taxon>
        <taxon>Panicodae</taxon>
        <taxon>Paniceae</taxon>
        <taxon>Cenchrinae</taxon>
        <taxon>Setaria</taxon>
    </lineage>
</organism>
<dbReference type="PANTHER" id="PTHR35356">
    <property type="entry name" value="OS01G0156300 PROTEIN-RELATED"/>
    <property type="match status" value="1"/>
</dbReference>
<sequence>MRAGDGNRRRGAEVQGGGLFALVAVVVFVQKRDGDGDGGYIGNERWLRRAPWTVRVRERALEAGGRCDHARGLLRGAVALLALPMHIADAPAGRARDELVIAALLDAGSGLAFAAAMTAVAELLALRGAAADPKCTRKNAMRAPTQRPPRAAAVGMHRLSRG</sequence>
<feature type="region of interest" description="Disordered" evidence="1">
    <location>
        <begin position="138"/>
        <end position="162"/>
    </location>
</feature>
<evidence type="ECO:0000313" key="2">
    <source>
        <dbReference type="EMBL" id="RCV06824.1"/>
    </source>
</evidence>
<proteinExistence type="predicted"/>
<name>A0A368PMW1_SETIT</name>
<reference evidence="2" key="2">
    <citation type="submission" date="2015-07" db="EMBL/GenBank/DDBJ databases">
        <authorList>
            <person name="Noorani M."/>
        </authorList>
    </citation>
    <scope>NUCLEOTIDE SEQUENCE</scope>
    <source>
        <strain evidence="2">Yugu1</strain>
    </source>
</reference>
<dbReference type="PANTHER" id="PTHR35356:SF3">
    <property type="entry name" value="OS01G0156300 PROTEIN"/>
    <property type="match status" value="1"/>
</dbReference>
<dbReference type="InterPro" id="IPR010535">
    <property type="entry name" value="DUF1110"/>
</dbReference>
<dbReference type="EMBL" id="CM003528">
    <property type="protein sequence ID" value="RCV06824.1"/>
    <property type="molecule type" value="Genomic_DNA"/>
</dbReference>
<accession>A0A368PMW1</accession>
<dbReference type="AlphaFoldDB" id="A0A368PMW1"/>
<gene>
    <name evidence="2" type="ORF">SETIT_1G194800v2</name>
</gene>
<feature type="compositionally biased region" description="Low complexity" evidence="1">
    <location>
        <begin position="141"/>
        <end position="153"/>
    </location>
</feature>
<reference evidence="2" key="1">
    <citation type="journal article" date="2012" name="Nat. Biotechnol.">
        <title>Reference genome sequence of the model plant Setaria.</title>
        <authorList>
            <person name="Bennetzen J.L."/>
            <person name="Schmutz J."/>
            <person name="Wang H."/>
            <person name="Percifield R."/>
            <person name="Hawkins J."/>
            <person name="Pontaroli A.C."/>
            <person name="Estep M."/>
            <person name="Feng L."/>
            <person name="Vaughn J.N."/>
            <person name="Grimwood J."/>
            <person name="Jenkins J."/>
            <person name="Barry K."/>
            <person name="Lindquist E."/>
            <person name="Hellsten U."/>
            <person name="Deshpande S."/>
            <person name="Wang X."/>
            <person name="Wu X."/>
            <person name="Mitros T."/>
            <person name="Triplett J."/>
            <person name="Yang X."/>
            <person name="Ye C.Y."/>
            <person name="Mauro-Herrera M."/>
            <person name="Wang L."/>
            <person name="Li P."/>
            <person name="Sharma M."/>
            <person name="Sharma R."/>
            <person name="Ronald P.C."/>
            <person name="Panaud O."/>
            <person name="Kellogg E.A."/>
            <person name="Brutnell T.P."/>
            <person name="Doust A.N."/>
            <person name="Tuskan G.A."/>
            <person name="Rokhsar D."/>
            <person name="Devos K.M."/>
        </authorList>
    </citation>
    <scope>NUCLEOTIDE SEQUENCE [LARGE SCALE GENOMIC DNA]</scope>
    <source>
        <strain evidence="2">Yugu1</strain>
    </source>
</reference>
<evidence type="ECO:0000256" key="1">
    <source>
        <dbReference type="SAM" id="MobiDB-lite"/>
    </source>
</evidence>
<dbReference type="Pfam" id="PF06533">
    <property type="entry name" value="DUF1110"/>
    <property type="match status" value="1"/>
</dbReference>